<dbReference type="InterPro" id="IPR001131">
    <property type="entry name" value="Peptidase_M24B_aminopep-P_CS"/>
</dbReference>
<evidence type="ECO:0000256" key="5">
    <source>
        <dbReference type="ARBA" id="ARBA00023211"/>
    </source>
</evidence>
<keyword evidence="8" id="KW-0645">Protease</keyword>
<dbReference type="EMBL" id="RZNY01000009">
    <property type="protein sequence ID" value="RUT46384.1"/>
    <property type="molecule type" value="Genomic_DNA"/>
</dbReference>
<dbReference type="PROSITE" id="PS00491">
    <property type="entry name" value="PROLINE_PEPTIDASE"/>
    <property type="match status" value="1"/>
</dbReference>
<dbReference type="Gene3D" id="3.40.350.10">
    <property type="entry name" value="Creatinase/prolidase N-terminal domain"/>
    <property type="match status" value="1"/>
</dbReference>
<dbReference type="InterPro" id="IPR000994">
    <property type="entry name" value="Pept_M24"/>
</dbReference>
<proteinExistence type="inferred from homology"/>
<reference evidence="8 9" key="1">
    <citation type="submission" date="2018-12" db="EMBL/GenBank/DDBJ databases">
        <authorList>
            <person name="Sun L."/>
            <person name="Chen Z."/>
        </authorList>
    </citation>
    <scope>NUCLEOTIDE SEQUENCE [LARGE SCALE GENOMIC DNA]</scope>
    <source>
        <strain evidence="8 9">DSM 15890</strain>
    </source>
</reference>
<accession>A0A3S1BSI2</accession>
<dbReference type="FunFam" id="3.90.230.10:FF:000014">
    <property type="entry name" value="Aminopeptidase P family protein"/>
    <property type="match status" value="1"/>
</dbReference>
<keyword evidence="8" id="KW-0031">Aminopeptidase</keyword>
<dbReference type="Pfam" id="PF00557">
    <property type="entry name" value="Peptidase_M24"/>
    <property type="match status" value="1"/>
</dbReference>
<evidence type="ECO:0000256" key="3">
    <source>
        <dbReference type="ARBA" id="ARBA00022723"/>
    </source>
</evidence>
<dbReference type="CDD" id="cd01092">
    <property type="entry name" value="APP-like"/>
    <property type="match status" value="1"/>
</dbReference>
<dbReference type="AlphaFoldDB" id="A0A3S1BSI2"/>
<keyword evidence="5" id="KW-0464">Manganese</keyword>
<dbReference type="InterPro" id="IPR036005">
    <property type="entry name" value="Creatinase/aminopeptidase-like"/>
</dbReference>
<keyword evidence="3" id="KW-0479">Metal-binding</keyword>
<evidence type="ECO:0000256" key="1">
    <source>
        <dbReference type="ARBA" id="ARBA00001936"/>
    </source>
</evidence>
<dbReference type="SUPFAM" id="SSF55920">
    <property type="entry name" value="Creatinase/aminopeptidase"/>
    <property type="match status" value="1"/>
</dbReference>
<comment type="cofactor">
    <cofactor evidence="1">
        <name>Mn(2+)</name>
        <dbReference type="ChEBI" id="CHEBI:29035"/>
    </cofactor>
</comment>
<dbReference type="Gene3D" id="3.90.230.10">
    <property type="entry name" value="Creatinase/methionine aminopeptidase superfamily"/>
    <property type="match status" value="1"/>
</dbReference>
<dbReference type="GO" id="GO:0008235">
    <property type="term" value="F:metalloexopeptidase activity"/>
    <property type="evidence" value="ECO:0007669"/>
    <property type="project" value="UniProtKB-ARBA"/>
</dbReference>
<evidence type="ECO:0000313" key="8">
    <source>
        <dbReference type="EMBL" id="RUT46384.1"/>
    </source>
</evidence>
<dbReference type="Proteomes" id="UP000279446">
    <property type="component" value="Unassembled WGS sequence"/>
</dbReference>
<name>A0A3S1BSI2_9BACL</name>
<dbReference type="PANTHER" id="PTHR46112">
    <property type="entry name" value="AMINOPEPTIDASE"/>
    <property type="match status" value="1"/>
</dbReference>
<dbReference type="SUPFAM" id="SSF53092">
    <property type="entry name" value="Creatinase/prolidase N-terminal domain"/>
    <property type="match status" value="1"/>
</dbReference>
<dbReference type="InterPro" id="IPR050659">
    <property type="entry name" value="Peptidase_M24B"/>
</dbReference>
<gene>
    <name evidence="8" type="ORF">EJP82_13030</name>
</gene>
<dbReference type="GO" id="GO:0004177">
    <property type="term" value="F:aminopeptidase activity"/>
    <property type="evidence" value="ECO:0007669"/>
    <property type="project" value="UniProtKB-KW"/>
</dbReference>
<dbReference type="InterPro" id="IPR029149">
    <property type="entry name" value="Creatin/AminoP/Spt16_N"/>
</dbReference>
<dbReference type="InterPro" id="IPR000587">
    <property type="entry name" value="Creatinase_N"/>
</dbReference>
<keyword evidence="4" id="KW-0378">Hydrolase</keyword>
<feature type="domain" description="Creatinase N-terminal" evidence="7">
    <location>
        <begin position="4"/>
        <end position="136"/>
    </location>
</feature>
<dbReference type="PANTHER" id="PTHR46112:SF10">
    <property type="entry name" value="DIPEPTIDASE YKVY-RELATED"/>
    <property type="match status" value="1"/>
</dbReference>
<dbReference type="PRINTS" id="PR00599">
    <property type="entry name" value="MAPEPTIDASE"/>
</dbReference>
<sequence length="362" mass="40061">MNTRWSGLEQKMKEVGIQTLLITDPKHVYYLTGFLSNPHERFLAAALQLGSEPLLIVPALDEEAARAASDVQDIITHQDTDNPYLILKNHMNGSLGTIGLEKEHVSISRYEQLKDALSFDSYVVDIGPWLRDLRVCKSPEEINKIRHAVHLIEQVLEEALLSVKEGISENELVAEVEYQIRKLGADGPSFDSMVLTGEKTALPHGVPGTRQLSRGDLLMFDIGVYASGYASDITRTFAFGELSEEKRTIYETVLAANEAAIAAIKPGVTYGSIDKAARDVIDEAGYDEYFIHRLGHGLGIDVHEFPSIHGNNEYLLTEGNVFTVEPGIYVPRVGGVRIEDDVLVTHDGVDVLTSFPKKLTYL</sequence>
<protein>
    <submittedName>
        <fullName evidence="8">Aminopeptidase P family protein</fullName>
    </submittedName>
</protein>
<dbReference type="RefSeq" id="WP_127192487.1">
    <property type="nucleotide sequence ID" value="NZ_RZNY01000009.1"/>
</dbReference>
<dbReference type="Pfam" id="PF01321">
    <property type="entry name" value="Creatinase_N"/>
    <property type="match status" value="1"/>
</dbReference>
<organism evidence="8 9">
    <name type="scientific">Paenibacillus anaericanus</name>
    <dbReference type="NCBI Taxonomy" id="170367"/>
    <lineage>
        <taxon>Bacteria</taxon>
        <taxon>Bacillati</taxon>
        <taxon>Bacillota</taxon>
        <taxon>Bacilli</taxon>
        <taxon>Bacillales</taxon>
        <taxon>Paenibacillaceae</taxon>
        <taxon>Paenibacillus</taxon>
    </lineage>
</organism>
<keyword evidence="9" id="KW-1185">Reference proteome</keyword>
<dbReference type="InterPro" id="IPR001714">
    <property type="entry name" value="Pept_M24_MAP"/>
</dbReference>
<feature type="domain" description="Peptidase M24" evidence="6">
    <location>
        <begin position="144"/>
        <end position="345"/>
    </location>
</feature>
<dbReference type="GO" id="GO:0046872">
    <property type="term" value="F:metal ion binding"/>
    <property type="evidence" value="ECO:0007669"/>
    <property type="project" value="UniProtKB-KW"/>
</dbReference>
<comment type="similarity">
    <text evidence="2">Belongs to the peptidase M24B family.</text>
</comment>
<evidence type="ECO:0000256" key="4">
    <source>
        <dbReference type="ARBA" id="ARBA00022801"/>
    </source>
</evidence>
<evidence type="ECO:0000313" key="9">
    <source>
        <dbReference type="Proteomes" id="UP000279446"/>
    </source>
</evidence>
<evidence type="ECO:0000256" key="2">
    <source>
        <dbReference type="ARBA" id="ARBA00008766"/>
    </source>
</evidence>
<evidence type="ECO:0000259" key="6">
    <source>
        <dbReference type="Pfam" id="PF00557"/>
    </source>
</evidence>
<evidence type="ECO:0000259" key="7">
    <source>
        <dbReference type="Pfam" id="PF01321"/>
    </source>
</evidence>
<comment type="caution">
    <text evidence="8">The sequence shown here is derived from an EMBL/GenBank/DDBJ whole genome shotgun (WGS) entry which is preliminary data.</text>
</comment>
<dbReference type="OrthoDB" id="9806388at2"/>